<reference evidence="1 2" key="1">
    <citation type="submission" date="2015-05" db="EMBL/GenBank/DDBJ databases">
        <title>Genome assembly of Archangium gephyra DSM 2261.</title>
        <authorList>
            <person name="Sharma G."/>
            <person name="Subramanian S."/>
        </authorList>
    </citation>
    <scope>NUCLEOTIDE SEQUENCE [LARGE SCALE GENOMIC DNA]</scope>
    <source>
        <strain evidence="1 2">DSM 2261</strain>
    </source>
</reference>
<gene>
    <name evidence="1" type="ORF">AA314_02115</name>
</gene>
<sequence>MHHVQRRLGGLRGFVRSLFHSGSECPGETGGSIFADSLASPPATRCTRARAPAPGVW</sequence>
<protein>
    <submittedName>
        <fullName evidence="1">Uncharacterized protein</fullName>
    </submittedName>
</protein>
<organism evidence="1 2">
    <name type="scientific">Archangium gephyra</name>
    <dbReference type="NCBI Taxonomy" id="48"/>
    <lineage>
        <taxon>Bacteria</taxon>
        <taxon>Pseudomonadati</taxon>
        <taxon>Myxococcota</taxon>
        <taxon>Myxococcia</taxon>
        <taxon>Myxococcales</taxon>
        <taxon>Cystobacterineae</taxon>
        <taxon>Archangiaceae</taxon>
        <taxon>Archangium</taxon>
    </lineage>
</organism>
<name>A0AAC8Q4L3_9BACT</name>
<evidence type="ECO:0000313" key="1">
    <source>
        <dbReference type="EMBL" id="AKJ00489.1"/>
    </source>
</evidence>
<dbReference type="KEGG" id="age:AA314_02115"/>
<accession>A0AAC8Q4L3</accession>
<dbReference type="EMBL" id="CP011509">
    <property type="protein sequence ID" value="AKJ00489.1"/>
    <property type="molecule type" value="Genomic_DNA"/>
</dbReference>
<evidence type="ECO:0000313" key="2">
    <source>
        <dbReference type="Proteomes" id="UP000035579"/>
    </source>
</evidence>
<proteinExistence type="predicted"/>
<dbReference type="Proteomes" id="UP000035579">
    <property type="component" value="Chromosome"/>
</dbReference>
<dbReference type="AlphaFoldDB" id="A0AAC8Q4L3"/>